<reference evidence="1 2" key="1">
    <citation type="submission" date="2024-01" db="EMBL/GenBank/DDBJ databases">
        <title>The genomes of 5 underutilized Papilionoideae crops provide insights into root nodulation and disease resistanc.</title>
        <authorList>
            <person name="Jiang F."/>
        </authorList>
    </citation>
    <scope>NUCLEOTIDE SEQUENCE [LARGE SCALE GENOMIC DNA]</scope>
    <source>
        <strain evidence="1">DUOXIRENSHENG_FW03</strain>
        <tissue evidence="1">Leaves</tissue>
    </source>
</reference>
<proteinExistence type="predicted"/>
<gene>
    <name evidence="1" type="ORF">VNO78_12249</name>
</gene>
<comment type="caution">
    <text evidence="1">The sequence shown here is derived from an EMBL/GenBank/DDBJ whole genome shotgun (WGS) entry which is preliminary data.</text>
</comment>
<name>A0AAN9SMN2_PSOTE</name>
<evidence type="ECO:0000313" key="1">
    <source>
        <dbReference type="EMBL" id="KAK7400940.1"/>
    </source>
</evidence>
<dbReference type="AlphaFoldDB" id="A0AAN9SMN2"/>
<protein>
    <submittedName>
        <fullName evidence="1">Uncharacterized protein</fullName>
    </submittedName>
</protein>
<organism evidence="1 2">
    <name type="scientific">Psophocarpus tetragonolobus</name>
    <name type="common">Winged bean</name>
    <name type="synonym">Dolichos tetragonolobus</name>
    <dbReference type="NCBI Taxonomy" id="3891"/>
    <lineage>
        <taxon>Eukaryota</taxon>
        <taxon>Viridiplantae</taxon>
        <taxon>Streptophyta</taxon>
        <taxon>Embryophyta</taxon>
        <taxon>Tracheophyta</taxon>
        <taxon>Spermatophyta</taxon>
        <taxon>Magnoliopsida</taxon>
        <taxon>eudicotyledons</taxon>
        <taxon>Gunneridae</taxon>
        <taxon>Pentapetalae</taxon>
        <taxon>rosids</taxon>
        <taxon>fabids</taxon>
        <taxon>Fabales</taxon>
        <taxon>Fabaceae</taxon>
        <taxon>Papilionoideae</taxon>
        <taxon>50 kb inversion clade</taxon>
        <taxon>NPAAA clade</taxon>
        <taxon>indigoferoid/millettioid clade</taxon>
        <taxon>Phaseoleae</taxon>
        <taxon>Psophocarpus</taxon>
    </lineage>
</organism>
<accession>A0AAN9SMN2</accession>
<sequence>MKIFKPLFRWPLKENPHIALPNFSNKTITDTTLTLPSLIGGAISNPNSTSCVSRPNTPTTSVYASSSLDLVHWEWQWSRLEVSHPFVSQIGARNIQLLHEDLESVIMRSDDESINSIMAEWESAFEDWLDKEMEVTIAWTHKKVNEVSSQEAEFGIDQAHDRLKRDVRDSGVRNCRRYDDVDRQGPNNEAVVLWKLNSLENIGPEKVADQILTSFSKL</sequence>
<dbReference type="Proteomes" id="UP001386955">
    <property type="component" value="Unassembled WGS sequence"/>
</dbReference>
<dbReference type="EMBL" id="JAYMYS010000003">
    <property type="protein sequence ID" value="KAK7400940.1"/>
    <property type="molecule type" value="Genomic_DNA"/>
</dbReference>
<evidence type="ECO:0000313" key="2">
    <source>
        <dbReference type="Proteomes" id="UP001386955"/>
    </source>
</evidence>
<keyword evidence="2" id="KW-1185">Reference proteome</keyword>